<name>A0AB39ABQ8_9CAUD</name>
<reference evidence="1" key="2">
    <citation type="submission" date="2024-07" db="EMBL/GenBank/DDBJ databases">
        <authorList>
            <person name="Pedersen J.S."/>
            <person name="Mulbjerg M.R."/>
            <person name="Carstens A.B."/>
            <person name="Hansen L.H."/>
        </authorList>
    </citation>
    <scope>NUCLEOTIDE SEQUENCE</scope>
</reference>
<reference evidence="1" key="1">
    <citation type="journal article" date="2024" name="Virus Res.">
        <title>A novel genus of Pectobacterium bacteriophages display broad host range by targeting several species of Danish soft rot isolates.</title>
        <authorList>
            <person name="Pedersen J.S."/>
            <person name="Carstens A.B."/>
            <person name="Rothgard M.M."/>
            <person name="Roy C."/>
            <person name="Viry A."/>
            <person name="Papudeshi B."/>
            <person name="Kot W."/>
            <person name="Hille F."/>
            <person name="Franz C.M.A.P."/>
            <person name="Edwards R."/>
            <person name="Hansen L.H."/>
        </authorList>
    </citation>
    <scope>NUCLEOTIDE SEQUENCE</scope>
</reference>
<gene>
    <name evidence="1" type="ORF">KGKXNULN_CDS0003</name>
</gene>
<organism evidence="1">
    <name type="scientific">Pectobacterium phage Pappous</name>
    <dbReference type="NCBI Taxonomy" id="3158140"/>
    <lineage>
        <taxon>Viruses</taxon>
        <taxon>Duplodnaviria</taxon>
        <taxon>Heunggongvirae</taxon>
        <taxon>Uroviricota</taxon>
        <taxon>Caudoviricetes</taxon>
    </lineage>
</organism>
<dbReference type="EMBL" id="PQ008973">
    <property type="protein sequence ID" value="XDF89639.1"/>
    <property type="molecule type" value="Genomic_DNA"/>
</dbReference>
<evidence type="ECO:0000313" key="1">
    <source>
        <dbReference type="EMBL" id="XDF89639.1"/>
    </source>
</evidence>
<accession>A0AB39ABQ8</accession>
<protein>
    <submittedName>
        <fullName evidence="1">Uncharacterized protein</fullName>
    </submittedName>
</protein>
<sequence length="85" mass="9925">MAHVKDIRRLIAQYPDYRCFCSMQNGSNVRVTIVKGATARNMEQGERIYQKVFERPWRVAGEDLEDIETMMMRIGVKTGHHIINI</sequence>
<proteinExistence type="predicted"/>